<feature type="non-terminal residue" evidence="1">
    <location>
        <position position="93"/>
    </location>
</feature>
<protein>
    <submittedName>
        <fullName evidence="1">Uncharacterized protein</fullName>
    </submittedName>
</protein>
<dbReference type="AlphaFoldDB" id="A0A3N4J436"/>
<evidence type="ECO:0000313" key="2">
    <source>
        <dbReference type="Proteomes" id="UP000276215"/>
    </source>
</evidence>
<dbReference type="EMBL" id="ML120461">
    <property type="protein sequence ID" value="RPA93083.1"/>
    <property type="molecule type" value="Genomic_DNA"/>
</dbReference>
<proteinExistence type="predicted"/>
<keyword evidence="2" id="KW-1185">Reference proteome</keyword>
<dbReference type="Proteomes" id="UP000276215">
    <property type="component" value="Unassembled WGS sequence"/>
</dbReference>
<accession>A0A3N4J436</accession>
<organism evidence="1 2">
    <name type="scientific">Choiromyces venosus 120613-1</name>
    <dbReference type="NCBI Taxonomy" id="1336337"/>
    <lineage>
        <taxon>Eukaryota</taxon>
        <taxon>Fungi</taxon>
        <taxon>Dikarya</taxon>
        <taxon>Ascomycota</taxon>
        <taxon>Pezizomycotina</taxon>
        <taxon>Pezizomycetes</taxon>
        <taxon>Pezizales</taxon>
        <taxon>Tuberaceae</taxon>
        <taxon>Choiromyces</taxon>
    </lineage>
</organism>
<evidence type="ECO:0000313" key="1">
    <source>
        <dbReference type="EMBL" id="RPA93083.1"/>
    </source>
</evidence>
<feature type="non-terminal residue" evidence="1">
    <location>
        <position position="1"/>
    </location>
</feature>
<name>A0A3N4J436_9PEZI</name>
<reference evidence="1 2" key="1">
    <citation type="journal article" date="2018" name="Nat. Ecol. Evol.">
        <title>Pezizomycetes genomes reveal the molecular basis of ectomycorrhizal truffle lifestyle.</title>
        <authorList>
            <person name="Murat C."/>
            <person name="Payen T."/>
            <person name="Noel B."/>
            <person name="Kuo A."/>
            <person name="Morin E."/>
            <person name="Chen J."/>
            <person name="Kohler A."/>
            <person name="Krizsan K."/>
            <person name="Balestrini R."/>
            <person name="Da Silva C."/>
            <person name="Montanini B."/>
            <person name="Hainaut M."/>
            <person name="Levati E."/>
            <person name="Barry K.W."/>
            <person name="Belfiori B."/>
            <person name="Cichocki N."/>
            <person name="Clum A."/>
            <person name="Dockter R.B."/>
            <person name="Fauchery L."/>
            <person name="Guy J."/>
            <person name="Iotti M."/>
            <person name="Le Tacon F."/>
            <person name="Lindquist E.A."/>
            <person name="Lipzen A."/>
            <person name="Malagnac F."/>
            <person name="Mello A."/>
            <person name="Molinier V."/>
            <person name="Miyauchi S."/>
            <person name="Poulain J."/>
            <person name="Riccioni C."/>
            <person name="Rubini A."/>
            <person name="Sitrit Y."/>
            <person name="Splivallo R."/>
            <person name="Traeger S."/>
            <person name="Wang M."/>
            <person name="Zifcakova L."/>
            <person name="Wipf D."/>
            <person name="Zambonelli A."/>
            <person name="Paolocci F."/>
            <person name="Nowrousian M."/>
            <person name="Ottonello S."/>
            <person name="Baldrian P."/>
            <person name="Spatafora J.W."/>
            <person name="Henrissat B."/>
            <person name="Nagy L.G."/>
            <person name="Aury J.M."/>
            <person name="Wincker P."/>
            <person name="Grigoriev I.V."/>
            <person name="Bonfante P."/>
            <person name="Martin F.M."/>
        </authorList>
    </citation>
    <scope>NUCLEOTIDE SEQUENCE [LARGE SCALE GENOMIC DNA]</scope>
    <source>
        <strain evidence="1 2">120613-1</strain>
    </source>
</reference>
<sequence>ENTLTLVLYRLSCHSHLKYTIYIFNCNLSWMSTVFNDVCTHICYLFKSKLNWDKEFLTSCKLEKYCDNIKANRGSSGLIWGFIDGSYWKVYRP</sequence>
<gene>
    <name evidence="1" type="ORF">L873DRAFT_1653754</name>
</gene>